<evidence type="ECO:0000313" key="1">
    <source>
        <dbReference type="EMBL" id="KAK9743922.1"/>
    </source>
</evidence>
<proteinExistence type="predicted"/>
<comment type="caution">
    <text evidence="1">The sequence shown here is derived from an EMBL/GenBank/DDBJ whole genome shotgun (WGS) entry which is preliminary data.</text>
</comment>
<evidence type="ECO:0000313" key="2">
    <source>
        <dbReference type="Proteomes" id="UP001458880"/>
    </source>
</evidence>
<gene>
    <name evidence="1" type="ORF">QE152_g8213</name>
</gene>
<dbReference type="AlphaFoldDB" id="A0AAW1M4Z6"/>
<organism evidence="1 2">
    <name type="scientific">Popillia japonica</name>
    <name type="common">Japanese beetle</name>
    <dbReference type="NCBI Taxonomy" id="7064"/>
    <lineage>
        <taxon>Eukaryota</taxon>
        <taxon>Metazoa</taxon>
        <taxon>Ecdysozoa</taxon>
        <taxon>Arthropoda</taxon>
        <taxon>Hexapoda</taxon>
        <taxon>Insecta</taxon>
        <taxon>Pterygota</taxon>
        <taxon>Neoptera</taxon>
        <taxon>Endopterygota</taxon>
        <taxon>Coleoptera</taxon>
        <taxon>Polyphaga</taxon>
        <taxon>Scarabaeiformia</taxon>
        <taxon>Scarabaeidae</taxon>
        <taxon>Rutelinae</taxon>
        <taxon>Popillia</taxon>
    </lineage>
</organism>
<reference evidence="1 2" key="1">
    <citation type="journal article" date="2024" name="BMC Genomics">
        <title>De novo assembly and annotation of Popillia japonica's genome with initial clues to its potential as an invasive pest.</title>
        <authorList>
            <person name="Cucini C."/>
            <person name="Boschi S."/>
            <person name="Funari R."/>
            <person name="Cardaioli E."/>
            <person name="Iannotti N."/>
            <person name="Marturano G."/>
            <person name="Paoli F."/>
            <person name="Bruttini M."/>
            <person name="Carapelli A."/>
            <person name="Frati F."/>
            <person name="Nardi F."/>
        </authorList>
    </citation>
    <scope>NUCLEOTIDE SEQUENCE [LARGE SCALE GENOMIC DNA]</scope>
    <source>
        <strain evidence="1">DMR45628</strain>
    </source>
</reference>
<dbReference type="Proteomes" id="UP001458880">
    <property type="component" value="Unassembled WGS sequence"/>
</dbReference>
<sequence length="190" mass="21508">MLSSGVSTTPNRRNYNGPTSSYALFHQVQNGLGWNHQQQLLLNHPWYTSRNAPFYNLHRKSDNILNILAFQHVPQQHGYYNYDCTTCCNCCQSCRQLSPQFLYPHPIQIIKQQPKLATSGLPLTTVNTAPTSTTINTTSHTTATSITSNTTTYTAPSVSTTSARPTTNLLTSYIYNIKYYNIYRAFSFNH</sequence>
<name>A0AAW1M4Z6_POPJA</name>
<dbReference type="EMBL" id="JASPKY010000064">
    <property type="protein sequence ID" value="KAK9743922.1"/>
    <property type="molecule type" value="Genomic_DNA"/>
</dbReference>
<protein>
    <submittedName>
        <fullName evidence="1">Uncharacterized protein</fullName>
    </submittedName>
</protein>
<accession>A0AAW1M4Z6</accession>
<keyword evidence="2" id="KW-1185">Reference proteome</keyword>